<dbReference type="SUPFAM" id="SSF52540">
    <property type="entry name" value="P-loop containing nucleoside triphosphate hydrolases"/>
    <property type="match status" value="1"/>
</dbReference>
<dbReference type="PANTHER" id="PTHR45916">
    <property type="entry name" value="STRUCTURAL MAINTENANCE OF CHROMOSOMES PROTEIN 5"/>
    <property type="match status" value="1"/>
</dbReference>
<keyword evidence="6" id="KW-1185">Reference proteome</keyword>
<evidence type="ECO:0000256" key="2">
    <source>
        <dbReference type="ARBA" id="ARBA00018687"/>
    </source>
</evidence>
<dbReference type="EMBL" id="MU825460">
    <property type="protein sequence ID" value="KAJ7388603.1"/>
    <property type="molecule type" value="Genomic_DNA"/>
</dbReference>
<proteinExistence type="inferred from homology"/>
<name>A0A9X0D7M4_9CNID</name>
<evidence type="ECO:0000313" key="5">
    <source>
        <dbReference type="EMBL" id="KAJ7388603.1"/>
    </source>
</evidence>
<comment type="similarity">
    <text evidence="1">Belongs to the SMC family. SMC5 subfamily.</text>
</comment>
<dbReference type="OrthoDB" id="10254973at2759"/>
<evidence type="ECO:0000313" key="6">
    <source>
        <dbReference type="Proteomes" id="UP001163046"/>
    </source>
</evidence>
<dbReference type="InterPro" id="IPR027417">
    <property type="entry name" value="P-loop_NTPase"/>
</dbReference>
<evidence type="ECO:0000256" key="1">
    <source>
        <dbReference type="ARBA" id="ARBA00010171"/>
    </source>
</evidence>
<dbReference type="GO" id="GO:0005634">
    <property type="term" value="C:nucleus"/>
    <property type="evidence" value="ECO:0007669"/>
    <property type="project" value="TreeGrafter"/>
</dbReference>
<dbReference type="GO" id="GO:0003697">
    <property type="term" value="F:single-stranded DNA binding"/>
    <property type="evidence" value="ECO:0007669"/>
    <property type="project" value="TreeGrafter"/>
</dbReference>
<organism evidence="5 6">
    <name type="scientific">Desmophyllum pertusum</name>
    <dbReference type="NCBI Taxonomy" id="174260"/>
    <lineage>
        <taxon>Eukaryota</taxon>
        <taxon>Metazoa</taxon>
        <taxon>Cnidaria</taxon>
        <taxon>Anthozoa</taxon>
        <taxon>Hexacorallia</taxon>
        <taxon>Scleractinia</taxon>
        <taxon>Caryophylliina</taxon>
        <taxon>Caryophylliidae</taxon>
        <taxon>Desmophyllum</taxon>
    </lineage>
</organism>
<gene>
    <name evidence="5" type="ORF">OS493_036831</name>
</gene>
<feature type="domain" description="Rad50/SbcC-type AAA" evidence="4">
    <location>
        <begin position="17"/>
        <end position="105"/>
    </location>
</feature>
<dbReference type="GO" id="GO:0000724">
    <property type="term" value="P:double-strand break repair via homologous recombination"/>
    <property type="evidence" value="ECO:0007669"/>
    <property type="project" value="TreeGrafter"/>
</dbReference>
<dbReference type="Gene3D" id="3.40.50.300">
    <property type="entry name" value="P-loop containing nucleotide triphosphate hydrolases"/>
    <property type="match status" value="1"/>
</dbReference>
<dbReference type="GO" id="GO:0016887">
    <property type="term" value="F:ATP hydrolysis activity"/>
    <property type="evidence" value="ECO:0007669"/>
    <property type="project" value="InterPro"/>
</dbReference>
<dbReference type="InterPro" id="IPR038729">
    <property type="entry name" value="Rad50/SbcC_AAA"/>
</dbReference>
<comment type="caution">
    <text evidence="5">The sequence shown here is derived from an EMBL/GenBank/DDBJ whole genome shotgun (WGS) entry which is preliminary data.</text>
</comment>
<evidence type="ECO:0000259" key="4">
    <source>
        <dbReference type="Pfam" id="PF13476"/>
    </source>
</evidence>
<keyword evidence="3" id="KW-0175">Coiled coil</keyword>
<accession>A0A9X0D7M4</accession>
<dbReference type="PANTHER" id="PTHR45916:SF1">
    <property type="entry name" value="STRUCTURAL MAINTENANCE OF CHROMOSOMES PROTEIN 5"/>
    <property type="match status" value="1"/>
</dbReference>
<dbReference type="Proteomes" id="UP001163046">
    <property type="component" value="Unassembled WGS sequence"/>
</dbReference>
<dbReference type="AlphaFoldDB" id="A0A9X0D7M4"/>
<evidence type="ECO:0000256" key="3">
    <source>
        <dbReference type="ARBA" id="ARBA00023054"/>
    </source>
</evidence>
<reference evidence="5" key="1">
    <citation type="submission" date="2023-01" db="EMBL/GenBank/DDBJ databases">
        <title>Genome assembly of the deep-sea coral Lophelia pertusa.</title>
        <authorList>
            <person name="Herrera S."/>
            <person name="Cordes E."/>
        </authorList>
    </citation>
    <scope>NUCLEOTIDE SEQUENCE</scope>
    <source>
        <strain evidence="5">USNM1676648</strain>
        <tissue evidence="5">Polyp</tissue>
    </source>
</reference>
<dbReference type="GO" id="GO:0030915">
    <property type="term" value="C:Smc5-Smc6 complex"/>
    <property type="evidence" value="ECO:0007669"/>
    <property type="project" value="TreeGrafter"/>
</dbReference>
<sequence>MAVEMIRDKAYLIIRKTYGDCEFRPGAHLNVLLGPNGTGKSSIVCAICLGLAGAPKLLGRATEVRDFIKHGASQAMVEIELYSSSGRNHIITRDMFRSENRSNWKINGKATTMKEVWLNAVFVKKIDQK</sequence>
<protein>
    <recommendedName>
        <fullName evidence="2">Structural maintenance of chromosomes protein 5</fullName>
    </recommendedName>
</protein>
<dbReference type="Pfam" id="PF13476">
    <property type="entry name" value="AAA_23"/>
    <property type="match status" value="1"/>
</dbReference>